<feature type="domain" description="HPr kinase/phosphorylase C-terminal" evidence="13">
    <location>
        <begin position="144"/>
        <end position="311"/>
    </location>
</feature>
<evidence type="ECO:0000256" key="10">
    <source>
        <dbReference type="ARBA" id="ARBA00047657"/>
    </source>
</evidence>
<keyword evidence="7 11" id="KW-0418">Kinase</keyword>
<dbReference type="Gene3D" id="3.40.1390.20">
    <property type="entry name" value="HprK N-terminal domain-like"/>
    <property type="match status" value="1"/>
</dbReference>
<feature type="binding site" evidence="11">
    <location>
        <begin position="167"/>
        <end position="174"/>
    </location>
    <ligand>
        <name>ATP</name>
        <dbReference type="ChEBI" id="CHEBI:30616"/>
    </ligand>
</feature>
<comment type="domain">
    <text evidence="11">The Walker A ATP-binding motif also binds Pi and PPi.</text>
</comment>
<dbReference type="NCBIfam" id="TIGR00679">
    <property type="entry name" value="hpr-ser"/>
    <property type="match status" value="1"/>
</dbReference>
<evidence type="ECO:0000313" key="15">
    <source>
        <dbReference type="Proteomes" id="UP000475117"/>
    </source>
</evidence>
<dbReference type="AlphaFoldDB" id="A0A6B3LA77"/>
<dbReference type="InterPro" id="IPR027417">
    <property type="entry name" value="P-loop_NTPase"/>
</dbReference>
<name>A0A6B3LA77_9BACT</name>
<evidence type="ECO:0000256" key="2">
    <source>
        <dbReference type="ARBA" id="ARBA00006883"/>
    </source>
</evidence>
<comment type="catalytic activity">
    <reaction evidence="10 11">
        <text>[HPr protein]-O-phospho-L-serine + phosphate + H(+) = [HPr protein]-L-serine + diphosphate</text>
        <dbReference type="Rhea" id="RHEA:46604"/>
        <dbReference type="Rhea" id="RHEA-COMP:11602"/>
        <dbReference type="Rhea" id="RHEA-COMP:11603"/>
        <dbReference type="ChEBI" id="CHEBI:15378"/>
        <dbReference type="ChEBI" id="CHEBI:29999"/>
        <dbReference type="ChEBI" id="CHEBI:33019"/>
        <dbReference type="ChEBI" id="CHEBI:43474"/>
        <dbReference type="ChEBI" id="CHEBI:83421"/>
    </reaction>
</comment>
<feature type="region of interest" description="Important for the catalytic mechanism of both phosphorylation and dephosphorylation" evidence="11">
    <location>
        <begin position="214"/>
        <end position="223"/>
    </location>
</feature>
<dbReference type="RefSeq" id="WP_164362465.1">
    <property type="nucleotide sequence ID" value="NZ_CP066776.1"/>
</dbReference>
<comment type="miscellaneous">
    <text evidence="11">Both phosphorylation and phosphorolysis are carried out by the same active site and suggest a common mechanism for both reactions.</text>
</comment>
<keyword evidence="4 11" id="KW-0723">Serine/threonine-protein kinase</keyword>
<dbReference type="Pfam" id="PF07475">
    <property type="entry name" value="Hpr_kinase_C"/>
    <property type="match status" value="1"/>
</dbReference>
<evidence type="ECO:0000256" key="4">
    <source>
        <dbReference type="ARBA" id="ARBA00022527"/>
    </source>
</evidence>
<dbReference type="GO" id="GO:0000155">
    <property type="term" value="F:phosphorelay sensor kinase activity"/>
    <property type="evidence" value="ECO:0007669"/>
    <property type="project" value="InterPro"/>
</dbReference>
<keyword evidence="15" id="KW-1185">Reference proteome</keyword>
<keyword evidence="11" id="KW-0460">Magnesium</keyword>
<evidence type="ECO:0000256" key="11">
    <source>
        <dbReference type="HAMAP-Rule" id="MF_01249"/>
    </source>
</evidence>
<feature type="active site" evidence="11">
    <location>
        <position position="152"/>
    </location>
</feature>
<evidence type="ECO:0000256" key="8">
    <source>
        <dbReference type="ARBA" id="ARBA00022840"/>
    </source>
</evidence>
<dbReference type="GO" id="GO:0004674">
    <property type="term" value="F:protein serine/threonine kinase activity"/>
    <property type="evidence" value="ECO:0007669"/>
    <property type="project" value="UniProtKB-KW"/>
</dbReference>
<feature type="domain" description="HPr(Ser) kinase/phosphorylase N-terminal" evidence="12">
    <location>
        <begin position="15"/>
        <end position="138"/>
    </location>
</feature>
<keyword evidence="6 11" id="KW-0547">Nucleotide-binding</keyword>
<feature type="region of interest" description="Important for the catalytic mechanism of dephosphorylation" evidence="11">
    <location>
        <begin position="277"/>
        <end position="282"/>
    </location>
</feature>
<proteinExistence type="inferred from homology"/>
<dbReference type="GO" id="GO:0000287">
    <property type="term" value="F:magnesium ion binding"/>
    <property type="evidence" value="ECO:0007669"/>
    <property type="project" value="UniProtKB-UniRule"/>
</dbReference>
<comment type="catalytic activity">
    <reaction evidence="1 11">
        <text>[HPr protein]-L-serine + ATP = [HPr protein]-O-phospho-L-serine + ADP + H(+)</text>
        <dbReference type="Rhea" id="RHEA:46600"/>
        <dbReference type="Rhea" id="RHEA-COMP:11602"/>
        <dbReference type="Rhea" id="RHEA-COMP:11603"/>
        <dbReference type="ChEBI" id="CHEBI:15378"/>
        <dbReference type="ChEBI" id="CHEBI:29999"/>
        <dbReference type="ChEBI" id="CHEBI:30616"/>
        <dbReference type="ChEBI" id="CHEBI:83421"/>
        <dbReference type="ChEBI" id="CHEBI:456216"/>
    </reaction>
</comment>
<keyword evidence="11" id="KW-0479">Metal-binding</keyword>
<dbReference type="EMBL" id="CP066776">
    <property type="protein sequence ID" value="QQL44181.1"/>
    <property type="molecule type" value="Genomic_DNA"/>
</dbReference>
<feature type="binding site" evidence="11">
    <location>
        <position position="215"/>
    </location>
    <ligand>
        <name>Mg(2+)</name>
        <dbReference type="ChEBI" id="CHEBI:18420"/>
    </ligand>
</feature>
<evidence type="ECO:0000259" key="12">
    <source>
        <dbReference type="Pfam" id="PF02603"/>
    </source>
</evidence>
<keyword evidence="8 11" id="KW-0067">ATP-binding</keyword>
<dbReference type="GO" id="GO:0005524">
    <property type="term" value="F:ATP binding"/>
    <property type="evidence" value="ECO:0007669"/>
    <property type="project" value="UniProtKB-UniRule"/>
</dbReference>
<dbReference type="SUPFAM" id="SSF53795">
    <property type="entry name" value="PEP carboxykinase-like"/>
    <property type="match status" value="1"/>
</dbReference>
<keyword evidence="5 11" id="KW-0808">Transferase</keyword>
<evidence type="ECO:0000259" key="13">
    <source>
        <dbReference type="Pfam" id="PF07475"/>
    </source>
</evidence>
<feature type="active site" evidence="11">
    <location>
        <position position="256"/>
    </location>
</feature>
<evidence type="ECO:0000256" key="1">
    <source>
        <dbReference type="ARBA" id="ARBA00001120"/>
    </source>
</evidence>
<accession>A0A6B3LA77</accession>
<evidence type="ECO:0000256" key="6">
    <source>
        <dbReference type="ARBA" id="ARBA00022741"/>
    </source>
</evidence>
<dbReference type="EC" id="2.7.4.-" evidence="11"/>
<dbReference type="GO" id="GO:0006109">
    <property type="term" value="P:regulation of carbohydrate metabolic process"/>
    <property type="evidence" value="ECO:0007669"/>
    <property type="project" value="UniProtKB-UniRule"/>
</dbReference>
<dbReference type="InterPro" id="IPR003755">
    <property type="entry name" value="HPr(Ser)_kin/Pase"/>
</dbReference>
<sequence>MDDNFDQGRRITDLSVDDFLKRFGDELSLERQGAAVGGDRRIGEPTVNRPGLALAGFFTYFARHRVQVLGNSEMSYLRTLGPEQREARFIELCRRNLPMLVISRGASLEPRLVEVANEAGIGVFRTPMISMQFINQATLALEWEFAPMTSVHGCMVDVQGIGVMVLGKSGSGKSETVVGLLDRGASLVADDLVRLRAVGGEVIGRSPELARAHMEVRGLGLINVAALFGIAKIRLEKRLDFVVRMTPQGDMEDIERVGVARKTVKVLGHDIPYVELPVAPGRDMARMVEVAALDQKLRGLGYDTAEEFNRRLIDLMEAQGNERNR</sequence>
<feature type="binding site" evidence="11">
    <location>
        <position position="174"/>
    </location>
    <ligand>
        <name>Mg(2+)</name>
        <dbReference type="ChEBI" id="CHEBI:18420"/>
    </ligand>
</feature>
<keyword evidence="9 11" id="KW-0511">Multifunctional enzyme</keyword>
<dbReference type="KEGG" id="soa:G3M56_009770"/>
<dbReference type="CDD" id="cd01918">
    <property type="entry name" value="HprK_C"/>
    <property type="match status" value="1"/>
</dbReference>
<evidence type="ECO:0000256" key="3">
    <source>
        <dbReference type="ARBA" id="ARBA00011643"/>
    </source>
</evidence>
<dbReference type="GO" id="GO:0004712">
    <property type="term" value="F:protein serine/threonine/tyrosine kinase activity"/>
    <property type="evidence" value="ECO:0007669"/>
    <property type="project" value="UniProtKB-UniRule"/>
</dbReference>
<comment type="similarity">
    <text evidence="2 11">Belongs to the HPrK/P family.</text>
</comment>
<comment type="subunit">
    <text evidence="3 11">Homohexamer.</text>
</comment>
<comment type="function">
    <text evidence="11">Catalyzes the ATP- as well as the pyrophosphate-dependent phosphorylation of a specific serine residue in HPr, a phosphocarrier protein of the phosphoenolpyruvate-dependent sugar phosphotransferase system (PTS). HprK/P also catalyzes the pyrophosphate-producing, inorganic phosphate-dependent dephosphorylation (phosphorolysis) of seryl-phosphorylated HPr (P-Ser-HPr).</text>
</comment>
<dbReference type="Proteomes" id="UP000475117">
    <property type="component" value="Chromosome"/>
</dbReference>
<feature type="active site" description="Proton acceptor; for phosphorylation activity. Proton donor; for dephosphorylation activity" evidence="11">
    <location>
        <position position="191"/>
    </location>
</feature>
<dbReference type="InterPro" id="IPR028979">
    <property type="entry name" value="Ser_kin/Pase_Hpr-like_N_sf"/>
</dbReference>
<dbReference type="PANTHER" id="PTHR30305:SF1">
    <property type="entry name" value="HPR KINASE_PHOSPHORYLASE"/>
    <property type="match status" value="1"/>
</dbReference>
<evidence type="ECO:0000256" key="9">
    <source>
        <dbReference type="ARBA" id="ARBA00023268"/>
    </source>
</evidence>
<dbReference type="InterPro" id="IPR011126">
    <property type="entry name" value="Hpr_kin/Pase_Hpr_N"/>
</dbReference>
<dbReference type="Pfam" id="PF02603">
    <property type="entry name" value="Hpr_kinase_N"/>
    <property type="match status" value="1"/>
</dbReference>
<dbReference type="HAMAP" id="MF_01249">
    <property type="entry name" value="HPr_kinase"/>
    <property type="match status" value="1"/>
</dbReference>
<evidence type="ECO:0000256" key="7">
    <source>
        <dbReference type="ARBA" id="ARBA00022777"/>
    </source>
</evidence>
<organism evidence="14 15">
    <name type="scientific">Sulfuriroseicoccus oceanibius</name>
    <dbReference type="NCBI Taxonomy" id="2707525"/>
    <lineage>
        <taxon>Bacteria</taxon>
        <taxon>Pseudomonadati</taxon>
        <taxon>Verrucomicrobiota</taxon>
        <taxon>Verrucomicrobiia</taxon>
        <taxon>Verrucomicrobiales</taxon>
        <taxon>Verrucomicrobiaceae</taxon>
        <taxon>Sulfuriroseicoccus</taxon>
    </lineage>
</organism>
<dbReference type="InterPro" id="IPR011104">
    <property type="entry name" value="Hpr_kin/Pase_C"/>
</dbReference>
<feature type="active site" evidence="11">
    <location>
        <position position="173"/>
    </location>
</feature>
<reference evidence="14 15" key="1">
    <citation type="submission" date="2020-12" db="EMBL/GenBank/DDBJ databases">
        <title>Sulforoseuscoccus oceanibium gen. nov., sp. nov., a representative of the phylum Verrucomicrobia with special cytoplasmic membrane, and proposal of Sulforoseuscoccusaceae fam. nov.</title>
        <authorList>
            <person name="Xi F."/>
        </authorList>
    </citation>
    <scope>NUCLEOTIDE SEQUENCE [LARGE SCALE GENOMIC DNA]</scope>
    <source>
        <strain evidence="14 15">T37</strain>
    </source>
</reference>
<protein>
    <recommendedName>
        <fullName evidence="11">HPr kinase/phosphorylase</fullName>
        <shortName evidence="11">HPrK/P</shortName>
        <ecNumber evidence="11">2.7.11.-</ecNumber>
        <ecNumber evidence="11">2.7.4.-</ecNumber>
    </recommendedName>
    <alternativeName>
        <fullName evidence="11">HPr(Ser) kinase/phosphorylase</fullName>
    </alternativeName>
</protein>
<evidence type="ECO:0000256" key="5">
    <source>
        <dbReference type="ARBA" id="ARBA00022679"/>
    </source>
</evidence>
<dbReference type="PANTHER" id="PTHR30305">
    <property type="entry name" value="PROTEIN YJDM-RELATED"/>
    <property type="match status" value="1"/>
</dbReference>
<dbReference type="Gene3D" id="3.40.50.300">
    <property type="entry name" value="P-loop containing nucleotide triphosphate hydrolases"/>
    <property type="match status" value="1"/>
</dbReference>
<dbReference type="SUPFAM" id="SSF75138">
    <property type="entry name" value="HprK N-terminal domain-like"/>
    <property type="match status" value="1"/>
</dbReference>
<comment type="cofactor">
    <cofactor evidence="11">
        <name>Mg(2+)</name>
        <dbReference type="ChEBI" id="CHEBI:18420"/>
    </cofactor>
</comment>
<gene>
    <name evidence="11 14" type="primary">hprK</name>
    <name evidence="14" type="ORF">G3M56_009770</name>
</gene>
<evidence type="ECO:0000313" key="14">
    <source>
        <dbReference type="EMBL" id="QQL44181.1"/>
    </source>
</evidence>
<dbReference type="EC" id="2.7.11.-" evidence="11"/>